<dbReference type="GeneID" id="41607890"/>
<name>A0A0E3PHP0_9EURY</name>
<protein>
    <submittedName>
        <fullName evidence="2">Polysaccharide pyruvyl transferase</fullName>
    </submittedName>
</protein>
<accession>A0A0E3PHP0</accession>
<dbReference type="AlphaFoldDB" id="A0A0E3PHP0"/>
<sequence>MKKALYVGIFNGQNIGDLVISDQIYKYLKGENLSVNLIDFITLKEVEVPTTEIKFLKTEPIHKKVKKFFLNTKITSAIFIENSKYISNIYSIYKENITYYLFSICYKEYIRSLEICDFVCIGGGNLLMTLNNNYWAVKINRLVKLAKKKNKKIFIISVGAGPILSKKAQKLFSDTLSMADYITVRDENSKILLEDTLNVRQHIEVSGDPALLLDNVREGFTNKEKKNIAISVIPFGKKDFFNLKWYKESNYYMEMYKKLIVYLYNKNPNIVFYLFSSAYTDYEVILQLEKQIKEENEKITEENLKVVYIKSLDDLLEFYQKQDLVIGTRMHSLIIAFTQLIPIIAISWQDKVNGFMNYAGMSQHCYNLNNVSDELDKIYKDSEKLINESQKGKEKLLSLKENYTRTTRSILYNLKQET</sequence>
<dbReference type="EMBL" id="CP009507">
    <property type="protein sequence ID" value="AKB34387.1"/>
    <property type="molecule type" value="Genomic_DNA"/>
</dbReference>
<dbReference type="RefSeq" id="WP_148706071.1">
    <property type="nucleotide sequence ID" value="NZ_CP009507.1"/>
</dbReference>
<evidence type="ECO:0000313" key="3">
    <source>
        <dbReference type="Proteomes" id="UP000033092"/>
    </source>
</evidence>
<dbReference type="PANTHER" id="PTHR36836">
    <property type="entry name" value="COLANIC ACID BIOSYNTHESIS PROTEIN WCAK"/>
    <property type="match status" value="1"/>
</dbReference>
<dbReference type="PANTHER" id="PTHR36836:SF1">
    <property type="entry name" value="COLANIC ACID BIOSYNTHESIS PROTEIN WCAK"/>
    <property type="match status" value="1"/>
</dbReference>
<evidence type="ECO:0000259" key="1">
    <source>
        <dbReference type="Pfam" id="PF04230"/>
    </source>
</evidence>
<evidence type="ECO:0000313" key="2">
    <source>
        <dbReference type="EMBL" id="AKB34387.1"/>
    </source>
</evidence>
<keyword evidence="2" id="KW-0808">Transferase</keyword>
<dbReference type="HOGENOM" id="CLU_695872_0_0_2"/>
<organism evidence="2 3">
    <name type="scientific">Methanosarcina siciliae HI350</name>
    <dbReference type="NCBI Taxonomy" id="1434119"/>
    <lineage>
        <taxon>Archaea</taxon>
        <taxon>Methanobacteriati</taxon>
        <taxon>Methanobacteriota</taxon>
        <taxon>Stenosarchaea group</taxon>
        <taxon>Methanomicrobia</taxon>
        <taxon>Methanosarcinales</taxon>
        <taxon>Methanosarcinaceae</taxon>
        <taxon>Methanosarcina</taxon>
    </lineage>
</organism>
<gene>
    <name evidence="2" type="ORF">MSSIH_3697</name>
</gene>
<dbReference type="PATRIC" id="fig|1434119.4.peg.4802"/>
<dbReference type="GO" id="GO:0016740">
    <property type="term" value="F:transferase activity"/>
    <property type="evidence" value="ECO:0007669"/>
    <property type="project" value="UniProtKB-KW"/>
</dbReference>
<dbReference type="InterPro" id="IPR007345">
    <property type="entry name" value="Polysacch_pyruvyl_Trfase"/>
</dbReference>
<dbReference type="KEGG" id="msz:MSSIH_3697"/>
<proteinExistence type="predicted"/>
<reference evidence="2 3" key="1">
    <citation type="submission" date="2014-07" db="EMBL/GenBank/DDBJ databases">
        <title>Methanogenic archaea and the global carbon cycle.</title>
        <authorList>
            <person name="Henriksen J.R."/>
            <person name="Luke J."/>
            <person name="Reinhart S."/>
            <person name="Benedict M.N."/>
            <person name="Youngblut N.D."/>
            <person name="Metcalf M.E."/>
            <person name="Whitaker R.J."/>
            <person name="Metcalf W.W."/>
        </authorList>
    </citation>
    <scope>NUCLEOTIDE SEQUENCE [LARGE SCALE GENOMIC DNA]</scope>
    <source>
        <strain evidence="2 3">HI350</strain>
    </source>
</reference>
<feature type="domain" description="Polysaccharide pyruvyl transferase" evidence="1">
    <location>
        <begin position="14"/>
        <end position="349"/>
    </location>
</feature>
<dbReference type="Pfam" id="PF04230">
    <property type="entry name" value="PS_pyruv_trans"/>
    <property type="match status" value="1"/>
</dbReference>
<dbReference type="Proteomes" id="UP000033092">
    <property type="component" value="Chromosome"/>
</dbReference>